<evidence type="ECO:0000313" key="1">
    <source>
        <dbReference type="EMBL" id="MBA0845924.1"/>
    </source>
</evidence>
<proteinExistence type="predicted"/>
<name>A0A7J9KHJ7_9ROSI</name>
<reference evidence="1 2" key="1">
    <citation type="journal article" date="2019" name="Genome Biol. Evol.">
        <title>Insights into the evolution of the New World diploid cottons (Gossypium, subgenus Houzingenia) based on genome sequencing.</title>
        <authorList>
            <person name="Grover C.E."/>
            <person name="Arick M.A. 2nd"/>
            <person name="Thrash A."/>
            <person name="Conover J.L."/>
            <person name="Sanders W.S."/>
            <person name="Peterson D.G."/>
            <person name="Frelichowski J.E."/>
            <person name="Scheffler J.A."/>
            <person name="Scheffler B.E."/>
            <person name="Wendel J.F."/>
        </authorList>
    </citation>
    <scope>NUCLEOTIDE SEQUENCE [LARGE SCALE GENOMIC DNA]</scope>
    <source>
        <strain evidence="1">6</strain>
        <tissue evidence="1">Leaf</tissue>
    </source>
</reference>
<accession>A0A7J9KHJ7</accession>
<evidence type="ECO:0000313" key="2">
    <source>
        <dbReference type="Proteomes" id="UP000593575"/>
    </source>
</evidence>
<comment type="caution">
    <text evidence="1">The sequence shown here is derived from an EMBL/GenBank/DDBJ whole genome shotgun (WGS) entry which is preliminary data.</text>
</comment>
<gene>
    <name evidence="1" type="ORF">Goarm_023101</name>
</gene>
<sequence>MGSGLLALVGSWVVVQCSRLNCGVYWMD</sequence>
<dbReference type="AlphaFoldDB" id="A0A7J9KHJ7"/>
<keyword evidence="2" id="KW-1185">Reference proteome</keyword>
<protein>
    <submittedName>
        <fullName evidence="1">Uncharacterized protein</fullName>
    </submittedName>
</protein>
<dbReference type="EMBL" id="JABFAE010419340">
    <property type="protein sequence ID" value="MBA0845924.1"/>
    <property type="molecule type" value="Genomic_DNA"/>
</dbReference>
<dbReference type="Proteomes" id="UP000593575">
    <property type="component" value="Unassembled WGS sequence"/>
</dbReference>
<organism evidence="1 2">
    <name type="scientific">Gossypium armourianum</name>
    <dbReference type="NCBI Taxonomy" id="34283"/>
    <lineage>
        <taxon>Eukaryota</taxon>
        <taxon>Viridiplantae</taxon>
        <taxon>Streptophyta</taxon>
        <taxon>Embryophyta</taxon>
        <taxon>Tracheophyta</taxon>
        <taxon>Spermatophyta</taxon>
        <taxon>Magnoliopsida</taxon>
        <taxon>eudicotyledons</taxon>
        <taxon>Gunneridae</taxon>
        <taxon>Pentapetalae</taxon>
        <taxon>rosids</taxon>
        <taxon>malvids</taxon>
        <taxon>Malvales</taxon>
        <taxon>Malvaceae</taxon>
        <taxon>Malvoideae</taxon>
        <taxon>Gossypium</taxon>
    </lineage>
</organism>